<keyword evidence="2" id="KW-1185">Reference proteome</keyword>
<dbReference type="Proteomes" id="UP000821845">
    <property type="component" value="Chromosome 4"/>
</dbReference>
<reference evidence="1" key="1">
    <citation type="submission" date="2020-05" db="EMBL/GenBank/DDBJ databases">
        <title>Large-scale comparative analyses of tick genomes elucidate their genetic diversity and vector capacities.</title>
        <authorList>
            <person name="Jia N."/>
            <person name="Wang J."/>
            <person name="Shi W."/>
            <person name="Du L."/>
            <person name="Sun Y."/>
            <person name="Zhan W."/>
            <person name="Jiang J."/>
            <person name="Wang Q."/>
            <person name="Zhang B."/>
            <person name="Ji P."/>
            <person name="Sakyi L.B."/>
            <person name="Cui X."/>
            <person name="Yuan T."/>
            <person name="Jiang B."/>
            <person name="Yang W."/>
            <person name="Lam T.T.-Y."/>
            <person name="Chang Q."/>
            <person name="Ding S."/>
            <person name="Wang X."/>
            <person name="Zhu J."/>
            <person name="Ruan X."/>
            <person name="Zhao L."/>
            <person name="Wei J."/>
            <person name="Que T."/>
            <person name="Du C."/>
            <person name="Cheng J."/>
            <person name="Dai P."/>
            <person name="Han X."/>
            <person name="Huang E."/>
            <person name="Gao Y."/>
            <person name="Liu J."/>
            <person name="Shao H."/>
            <person name="Ye R."/>
            <person name="Li L."/>
            <person name="Wei W."/>
            <person name="Wang X."/>
            <person name="Wang C."/>
            <person name="Yang T."/>
            <person name="Huo Q."/>
            <person name="Li W."/>
            <person name="Guo W."/>
            <person name="Chen H."/>
            <person name="Zhou L."/>
            <person name="Ni X."/>
            <person name="Tian J."/>
            <person name="Zhou Y."/>
            <person name="Sheng Y."/>
            <person name="Liu T."/>
            <person name="Pan Y."/>
            <person name="Xia L."/>
            <person name="Li J."/>
            <person name="Zhao F."/>
            <person name="Cao W."/>
        </authorList>
    </citation>
    <scope>NUCLEOTIDE SEQUENCE</scope>
    <source>
        <strain evidence="1">Hyas-2018</strain>
    </source>
</reference>
<gene>
    <name evidence="1" type="ORF">HPB50_013805</name>
</gene>
<organism evidence="1 2">
    <name type="scientific">Hyalomma asiaticum</name>
    <name type="common">Tick</name>
    <dbReference type="NCBI Taxonomy" id="266040"/>
    <lineage>
        <taxon>Eukaryota</taxon>
        <taxon>Metazoa</taxon>
        <taxon>Ecdysozoa</taxon>
        <taxon>Arthropoda</taxon>
        <taxon>Chelicerata</taxon>
        <taxon>Arachnida</taxon>
        <taxon>Acari</taxon>
        <taxon>Parasitiformes</taxon>
        <taxon>Ixodida</taxon>
        <taxon>Ixodoidea</taxon>
        <taxon>Ixodidae</taxon>
        <taxon>Hyalomminae</taxon>
        <taxon>Hyalomma</taxon>
    </lineage>
</organism>
<proteinExistence type="predicted"/>
<evidence type="ECO:0000313" key="1">
    <source>
        <dbReference type="EMBL" id="KAH6933239.1"/>
    </source>
</evidence>
<dbReference type="EMBL" id="CM023484">
    <property type="protein sequence ID" value="KAH6933239.1"/>
    <property type="molecule type" value="Genomic_DNA"/>
</dbReference>
<comment type="caution">
    <text evidence="1">The sequence shown here is derived from an EMBL/GenBank/DDBJ whole genome shotgun (WGS) entry which is preliminary data.</text>
</comment>
<accession>A0ACB7SH53</accession>
<protein>
    <submittedName>
        <fullName evidence="1">Uncharacterized protein</fullName>
    </submittedName>
</protein>
<name>A0ACB7SH53_HYAAI</name>
<sequence>MRFLDYNCHFRSSRDLDPLSSLWSDGSKPSRITWLLPAPSPPYPSSEGNSAQLLVLGRATHVPD</sequence>
<evidence type="ECO:0000313" key="2">
    <source>
        <dbReference type="Proteomes" id="UP000821845"/>
    </source>
</evidence>